<dbReference type="OrthoDB" id="1065544at2"/>
<proteinExistence type="predicted"/>
<dbReference type="EMBL" id="WKJH01000002">
    <property type="protein sequence ID" value="MRX63519.1"/>
    <property type="molecule type" value="Genomic_DNA"/>
</dbReference>
<evidence type="ECO:0008006" key="4">
    <source>
        <dbReference type="Google" id="ProtNLM"/>
    </source>
</evidence>
<evidence type="ECO:0000256" key="1">
    <source>
        <dbReference type="SAM" id="SignalP"/>
    </source>
</evidence>
<dbReference type="Proteomes" id="UP000443153">
    <property type="component" value="Unassembled WGS sequence"/>
</dbReference>
<dbReference type="PROSITE" id="PS51257">
    <property type="entry name" value="PROKAR_LIPOPROTEIN"/>
    <property type="match status" value="1"/>
</dbReference>
<reference evidence="2 3" key="1">
    <citation type="submission" date="2019-11" db="EMBL/GenBank/DDBJ databases">
        <title>Maribacter lutea sp. nov., a marine bacterium isolated from intertidal sand.</title>
        <authorList>
            <person name="Liu A."/>
        </authorList>
    </citation>
    <scope>NUCLEOTIDE SEQUENCE [LARGE SCALE GENOMIC DNA]</scope>
    <source>
        <strain evidence="2 3">RZ05</strain>
    </source>
</reference>
<sequence length="283" mass="31900">MKTFKLLLAIIIITSSFFSCSDDNDDVIMDENPLAEFTMLTTLTANSHAIEIYAEQDQFTVGYNELSLRIKDNDTNSYISGAEVSWMPLMHMAEMQHSCPRSSVLQGGDDAVYTGFVIFQMAGNETEYWEMTINYTIGGVEYSASKELEVNMPSDNKRRVNVFTGSDDSRYILAMMPMEPEVAVNDFSAMLYKMDSMKAFSPVRDYGILIDPRMPSMGNHTSPNNVDLTYDEVSTMYTGKLSLTMTGYWVVNLQVLNATSEVLKGEEVTDENEASSLFFEMEF</sequence>
<comment type="caution">
    <text evidence="2">The sequence shown here is derived from an EMBL/GenBank/DDBJ whole genome shotgun (WGS) entry which is preliminary data.</text>
</comment>
<name>A0A6I2MLM7_9FLAO</name>
<evidence type="ECO:0000313" key="2">
    <source>
        <dbReference type="EMBL" id="MRX63519.1"/>
    </source>
</evidence>
<dbReference type="RefSeq" id="WP_154364401.1">
    <property type="nucleotide sequence ID" value="NZ_WKJH01000002.1"/>
</dbReference>
<dbReference type="AlphaFoldDB" id="A0A6I2MLM7"/>
<gene>
    <name evidence="2" type="ORF">GJ691_04995</name>
</gene>
<feature type="signal peptide" evidence="1">
    <location>
        <begin position="1"/>
        <end position="21"/>
    </location>
</feature>
<organism evidence="2 3">
    <name type="scientific">Maribacter luteus</name>
    <dbReference type="NCBI Taxonomy" id="2594478"/>
    <lineage>
        <taxon>Bacteria</taxon>
        <taxon>Pseudomonadati</taxon>
        <taxon>Bacteroidota</taxon>
        <taxon>Flavobacteriia</taxon>
        <taxon>Flavobacteriales</taxon>
        <taxon>Flavobacteriaceae</taxon>
        <taxon>Maribacter</taxon>
    </lineage>
</organism>
<protein>
    <recommendedName>
        <fullName evidence="4">YtkA-like domain-containing protein</fullName>
    </recommendedName>
</protein>
<accession>A0A6I2MLM7</accession>
<feature type="chain" id="PRO_5026243511" description="YtkA-like domain-containing protein" evidence="1">
    <location>
        <begin position="22"/>
        <end position="283"/>
    </location>
</feature>
<keyword evidence="1" id="KW-0732">Signal</keyword>
<evidence type="ECO:0000313" key="3">
    <source>
        <dbReference type="Proteomes" id="UP000443153"/>
    </source>
</evidence>
<keyword evidence="3" id="KW-1185">Reference proteome</keyword>